<dbReference type="InterPro" id="IPR053924">
    <property type="entry name" value="RecX_HTH_2nd"/>
</dbReference>
<keyword evidence="4 5" id="KW-0963">Cytoplasm</keyword>
<dbReference type="Gene3D" id="1.10.10.10">
    <property type="entry name" value="Winged helix-like DNA-binding domain superfamily/Winged helix DNA-binding domain"/>
    <property type="match status" value="1"/>
</dbReference>
<dbReference type="Pfam" id="PF02631">
    <property type="entry name" value="RecX_HTH2"/>
    <property type="match status" value="1"/>
</dbReference>
<dbReference type="InterPro" id="IPR053926">
    <property type="entry name" value="RecX_HTH_1st"/>
</dbReference>
<feature type="domain" description="RecX second three-helical" evidence="7">
    <location>
        <begin position="178"/>
        <end position="219"/>
    </location>
</feature>
<dbReference type="PANTHER" id="PTHR33602">
    <property type="entry name" value="REGULATORY PROTEIN RECX FAMILY PROTEIN"/>
    <property type="match status" value="1"/>
</dbReference>
<gene>
    <name evidence="5" type="primary">recX</name>
    <name evidence="10" type="ORF">GCM10009765_71030</name>
</gene>
<evidence type="ECO:0000259" key="8">
    <source>
        <dbReference type="Pfam" id="PF21981"/>
    </source>
</evidence>
<reference evidence="10 11" key="1">
    <citation type="journal article" date="2019" name="Int. J. Syst. Evol. Microbiol.">
        <title>The Global Catalogue of Microorganisms (GCM) 10K type strain sequencing project: providing services to taxonomists for standard genome sequencing and annotation.</title>
        <authorList>
            <consortium name="The Broad Institute Genomics Platform"/>
            <consortium name="The Broad Institute Genome Sequencing Center for Infectious Disease"/>
            <person name="Wu L."/>
            <person name="Ma J."/>
        </authorList>
    </citation>
    <scope>NUCLEOTIDE SEQUENCE [LARGE SCALE GENOMIC DNA]</scope>
    <source>
        <strain evidence="10 11">JCM 14718</strain>
    </source>
</reference>
<evidence type="ECO:0000256" key="1">
    <source>
        <dbReference type="ARBA" id="ARBA00004496"/>
    </source>
</evidence>
<dbReference type="InterPro" id="IPR036388">
    <property type="entry name" value="WH-like_DNA-bd_sf"/>
</dbReference>
<evidence type="ECO:0000256" key="4">
    <source>
        <dbReference type="ARBA" id="ARBA00022490"/>
    </source>
</evidence>
<feature type="domain" description="RecX first three-helical" evidence="9">
    <location>
        <begin position="132"/>
        <end position="170"/>
    </location>
</feature>
<dbReference type="Pfam" id="PF21981">
    <property type="entry name" value="RecX_HTH3"/>
    <property type="match status" value="1"/>
</dbReference>
<comment type="subcellular location">
    <subcellularLocation>
        <location evidence="1 5">Cytoplasm</location>
    </subcellularLocation>
</comment>
<dbReference type="Proteomes" id="UP001500618">
    <property type="component" value="Unassembled WGS sequence"/>
</dbReference>
<organism evidence="10 11">
    <name type="scientific">Fodinicola feengrottensis</name>
    <dbReference type="NCBI Taxonomy" id="435914"/>
    <lineage>
        <taxon>Bacteria</taxon>
        <taxon>Bacillati</taxon>
        <taxon>Actinomycetota</taxon>
        <taxon>Actinomycetes</taxon>
        <taxon>Mycobacteriales</taxon>
        <taxon>Fodinicola</taxon>
    </lineage>
</organism>
<evidence type="ECO:0000256" key="2">
    <source>
        <dbReference type="ARBA" id="ARBA00009695"/>
    </source>
</evidence>
<protein>
    <recommendedName>
        <fullName evidence="3 5">Regulatory protein RecX</fullName>
    </recommendedName>
</protein>
<comment type="function">
    <text evidence="5">Modulates RecA activity.</text>
</comment>
<name>A0ABN2ITQ3_9ACTN</name>
<evidence type="ECO:0000256" key="3">
    <source>
        <dbReference type="ARBA" id="ARBA00018111"/>
    </source>
</evidence>
<evidence type="ECO:0000313" key="10">
    <source>
        <dbReference type="EMBL" id="GAA1711622.1"/>
    </source>
</evidence>
<evidence type="ECO:0000256" key="5">
    <source>
        <dbReference type="HAMAP-Rule" id="MF_01114"/>
    </source>
</evidence>
<dbReference type="InterPro" id="IPR003783">
    <property type="entry name" value="Regulatory_RecX"/>
</dbReference>
<comment type="similarity">
    <text evidence="2 5">Belongs to the RecX family.</text>
</comment>
<evidence type="ECO:0000313" key="11">
    <source>
        <dbReference type="Proteomes" id="UP001500618"/>
    </source>
</evidence>
<sequence length="297" mass="32028">MTEGRRSHPELAEALRERGVAAPAAAAVLRHFTSAGLVTGGHADSVDSATKSDPRPVGSAYELPPGTARPTGRKIRQPGAPAEPLRSIGAAPIDDDDEADQPKRRGKKADRRKRSELDKPVDETPEDAEQRARSICLGLLASRARTRGELAEAMRQREVPESTATAVLARFAEVGLIDDASFAQEWVESRRRGRGLARRAIAMELRRKGLAAEVVEQALETVDSSDEMASAAELVRKRLRSMRALAPEVAARRLLGMLARKGYPAGLASAVIRDELAAVRTADLDLTDVTFGAMEET</sequence>
<evidence type="ECO:0000256" key="6">
    <source>
        <dbReference type="SAM" id="MobiDB-lite"/>
    </source>
</evidence>
<comment type="caution">
    <text evidence="10">The sequence shown here is derived from an EMBL/GenBank/DDBJ whole genome shotgun (WGS) entry which is preliminary data.</text>
</comment>
<keyword evidence="11" id="KW-1185">Reference proteome</keyword>
<feature type="compositionally biased region" description="Basic and acidic residues" evidence="6">
    <location>
        <begin position="113"/>
        <end position="130"/>
    </location>
</feature>
<dbReference type="EMBL" id="BAAANY010000037">
    <property type="protein sequence ID" value="GAA1711622.1"/>
    <property type="molecule type" value="Genomic_DNA"/>
</dbReference>
<evidence type="ECO:0000259" key="9">
    <source>
        <dbReference type="Pfam" id="PF21982"/>
    </source>
</evidence>
<dbReference type="RefSeq" id="WP_344314520.1">
    <property type="nucleotide sequence ID" value="NZ_BAAANY010000037.1"/>
</dbReference>
<evidence type="ECO:0000259" key="7">
    <source>
        <dbReference type="Pfam" id="PF02631"/>
    </source>
</evidence>
<dbReference type="PANTHER" id="PTHR33602:SF1">
    <property type="entry name" value="REGULATORY PROTEIN RECX FAMILY PROTEIN"/>
    <property type="match status" value="1"/>
</dbReference>
<feature type="region of interest" description="Disordered" evidence="6">
    <location>
        <begin position="38"/>
        <end position="130"/>
    </location>
</feature>
<proteinExistence type="inferred from homology"/>
<accession>A0ABN2ITQ3</accession>
<dbReference type="InterPro" id="IPR053925">
    <property type="entry name" value="RecX_HTH_3rd"/>
</dbReference>
<dbReference type="HAMAP" id="MF_01114">
    <property type="entry name" value="RecX"/>
    <property type="match status" value="1"/>
</dbReference>
<feature type="domain" description="RecX third three-helical" evidence="8">
    <location>
        <begin position="226"/>
        <end position="272"/>
    </location>
</feature>
<dbReference type="Pfam" id="PF21982">
    <property type="entry name" value="RecX_HTH1"/>
    <property type="match status" value="1"/>
</dbReference>